<proteinExistence type="predicted"/>
<gene>
    <name evidence="2" type="ORF">HYQ45_001597</name>
</gene>
<protein>
    <submittedName>
        <fullName evidence="2">Uncharacterized protein</fullName>
    </submittedName>
</protein>
<evidence type="ECO:0000313" key="3">
    <source>
        <dbReference type="Proteomes" id="UP000689129"/>
    </source>
</evidence>
<dbReference type="AlphaFoldDB" id="A0A8I3AVY9"/>
<name>A0A8I3AVY9_VERLO</name>
<sequence>MPVATRTVLSAEARTTCPSFGKVSFTRPLEQLVSLDHGHLRLFGELRHSIVAPERFQSGRRTRAQEVTLDPASSPPRGR</sequence>
<accession>A0A8I3AVY9</accession>
<comment type="caution">
    <text evidence="2">The sequence shown here is derived from an EMBL/GenBank/DDBJ whole genome shotgun (WGS) entry which is preliminary data.</text>
</comment>
<evidence type="ECO:0000256" key="1">
    <source>
        <dbReference type="SAM" id="MobiDB-lite"/>
    </source>
</evidence>
<evidence type="ECO:0000313" key="2">
    <source>
        <dbReference type="EMBL" id="KAG7141860.1"/>
    </source>
</evidence>
<dbReference type="EMBL" id="JAEMWZ010000024">
    <property type="protein sequence ID" value="KAG7141860.1"/>
    <property type="molecule type" value="Genomic_DNA"/>
</dbReference>
<reference evidence="2" key="1">
    <citation type="journal article" date="2021" name="Mol. Plant Pathol.">
        <title>A 20-kb lineage-specific genomic region tames virulence in pathogenic amphidiploid Verticillium longisporum.</title>
        <authorList>
            <person name="Harting R."/>
            <person name="Starke J."/>
            <person name="Kusch H."/>
            <person name="Poggeler S."/>
            <person name="Maurus I."/>
            <person name="Schluter R."/>
            <person name="Landesfeind M."/>
            <person name="Bulla I."/>
            <person name="Nowrousian M."/>
            <person name="de Jonge R."/>
            <person name="Stahlhut G."/>
            <person name="Hoff K.J."/>
            <person name="Asshauer K.P."/>
            <person name="Thurmer A."/>
            <person name="Stanke M."/>
            <person name="Daniel R."/>
            <person name="Morgenstern B."/>
            <person name="Thomma B.P.H.J."/>
            <person name="Kronstad J.W."/>
            <person name="Braus-Stromeyer S.A."/>
            <person name="Braus G.H."/>
        </authorList>
    </citation>
    <scope>NUCLEOTIDE SEQUENCE</scope>
    <source>
        <strain evidence="2">Vl32</strain>
    </source>
</reference>
<dbReference type="Proteomes" id="UP000689129">
    <property type="component" value="Unassembled WGS sequence"/>
</dbReference>
<feature type="region of interest" description="Disordered" evidence="1">
    <location>
        <begin position="57"/>
        <end position="79"/>
    </location>
</feature>
<organism evidence="2 3">
    <name type="scientific">Verticillium longisporum</name>
    <name type="common">Verticillium dahliae var. longisporum</name>
    <dbReference type="NCBI Taxonomy" id="100787"/>
    <lineage>
        <taxon>Eukaryota</taxon>
        <taxon>Fungi</taxon>
        <taxon>Dikarya</taxon>
        <taxon>Ascomycota</taxon>
        <taxon>Pezizomycotina</taxon>
        <taxon>Sordariomycetes</taxon>
        <taxon>Hypocreomycetidae</taxon>
        <taxon>Glomerellales</taxon>
        <taxon>Plectosphaerellaceae</taxon>
        <taxon>Verticillium</taxon>
    </lineage>
</organism>